<evidence type="ECO:0000313" key="3">
    <source>
        <dbReference type="Proteomes" id="UP000521943"/>
    </source>
</evidence>
<organism evidence="2 3">
    <name type="scientific">Ephemerocybe angulata</name>
    <dbReference type="NCBI Taxonomy" id="980116"/>
    <lineage>
        <taxon>Eukaryota</taxon>
        <taxon>Fungi</taxon>
        <taxon>Dikarya</taxon>
        <taxon>Basidiomycota</taxon>
        <taxon>Agaricomycotina</taxon>
        <taxon>Agaricomycetes</taxon>
        <taxon>Agaricomycetidae</taxon>
        <taxon>Agaricales</taxon>
        <taxon>Agaricineae</taxon>
        <taxon>Psathyrellaceae</taxon>
        <taxon>Ephemerocybe</taxon>
    </lineage>
</organism>
<evidence type="ECO:0000313" key="2">
    <source>
        <dbReference type="EMBL" id="KAF6755169.1"/>
    </source>
</evidence>
<proteinExistence type="predicted"/>
<keyword evidence="3" id="KW-1185">Reference proteome</keyword>
<feature type="compositionally biased region" description="Pro residues" evidence="1">
    <location>
        <begin position="31"/>
        <end position="52"/>
    </location>
</feature>
<name>A0A8H6HXY4_9AGAR</name>
<protein>
    <submittedName>
        <fullName evidence="2">Uncharacterized protein</fullName>
    </submittedName>
</protein>
<dbReference type="Proteomes" id="UP000521943">
    <property type="component" value="Unassembled WGS sequence"/>
</dbReference>
<dbReference type="AlphaFoldDB" id="A0A8H6HXY4"/>
<sequence length="354" mass="39944">MDIDDPDGSQPVTMGITDFWAVINTLNPSASAPPRPPICPLPLRPNSTPPRRIPSRGRISTQDRRRAKGRRRKGLRMQVGFQRQWVWRRRLRQSPLRRGPRQGSAGRGAGSSKAGAAASAGSSSANVQAKNPSPWDLRDPEAVIVVLGFVDEHIGIMNTVLNKLLIAHEKLVRTRILSLSALEKLNHVVYAHHAELDIKQKGDKSWISINRRIDQARLLKSFLNKEMPPLPQVLAQIAEKQETTPSEATEWPQIYRPDSFLCVFDFVGAANFHRSYSLNVYTADVWSSSASGLWRPRLHQYVLDMEANRDEIVLVEGLFRFNTEKIIFTLLKMRYNPNGPEVFVGTLCLRVAIY</sequence>
<evidence type="ECO:0000256" key="1">
    <source>
        <dbReference type="SAM" id="MobiDB-lite"/>
    </source>
</evidence>
<feature type="region of interest" description="Disordered" evidence="1">
    <location>
        <begin position="30"/>
        <end position="75"/>
    </location>
</feature>
<accession>A0A8H6HXY4</accession>
<gene>
    <name evidence="2" type="ORF">DFP72DRAFT_847736</name>
</gene>
<feature type="compositionally biased region" description="Low complexity" evidence="1">
    <location>
        <begin position="93"/>
        <end position="125"/>
    </location>
</feature>
<feature type="compositionally biased region" description="Basic residues" evidence="1">
    <location>
        <begin position="65"/>
        <end position="75"/>
    </location>
</feature>
<dbReference type="EMBL" id="JACGCI010000031">
    <property type="protein sequence ID" value="KAF6755169.1"/>
    <property type="molecule type" value="Genomic_DNA"/>
</dbReference>
<feature type="region of interest" description="Disordered" evidence="1">
    <location>
        <begin position="92"/>
        <end position="133"/>
    </location>
</feature>
<comment type="caution">
    <text evidence="2">The sequence shown here is derived from an EMBL/GenBank/DDBJ whole genome shotgun (WGS) entry which is preliminary data.</text>
</comment>
<reference evidence="2 3" key="1">
    <citation type="submission" date="2020-07" db="EMBL/GenBank/DDBJ databases">
        <title>Comparative genomics of pyrophilous fungi reveals a link between fire events and developmental genes.</title>
        <authorList>
            <consortium name="DOE Joint Genome Institute"/>
            <person name="Steindorff A.S."/>
            <person name="Carver A."/>
            <person name="Calhoun S."/>
            <person name="Stillman K."/>
            <person name="Liu H."/>
            <person name="Lipzen A."/>
            <person name="Pangilinan J."/>
            <person name="Labutti K."/>
            <person name="Bruns T.D."/>
            <person name="Grigoriev I.V."/>
        </authorList>
    </citation>
    <scope>NUCLEOTIDE SEQUENCE [LARGE SCALE GENOMIC DNA]</scope>
    <source>
        <strain evidence="2 3">CBS 144469</strain>
    </source>
</reference>